<evidence type="ECO:0000256" key="15">
    <source>
        <dbReference type="ARBA" id="ARBA00032605"/>
    </source>
</evidence>
<evidence type="ECO:0000256" key="12">
    <source>
        <dbReference type="ARBA" id="ARBA00022989"/>
    </source>
</evidence>
<dbReference type="KEGG" id="qdo:H9Q78_00340"/>
<evidence type="ECO:0000256" key="5">
    <source>
        <dbReference type="ARBA" id="ARBA00013200"/>
    </source>
</evidence>
<sequence length="252" mass="27498">MINSFLLAFAMYSKIPVPRADWSEDKMKYVMCFFPLIGVVIGALAAGFGALCSCLETPELLRASGLTVIPLLVTGGIHMDGFVDTTDALSSYQSRERKLEILKDSHTGAFAIIVTGIYLVVSLGMWSGIPDEYLMVMAVSFVFSRALSGMSVVTFKNARKDGLLATFSTNAEKYVTRFVLAVFLLAAGAGMILLDWKAGLFAVAAGLFVFCYYRYKAYKEFGGITGDLAGWFTELCELFMGIAVAAAWYLPF</sequence>
<dbReference type="EC" id="2.7.8.26" evidence="5 19"/>
<reference evidence="20 21" key="1">
    <citation type="submission" date="2020-08" db="EMBL/GenBank/DDBJ databases">
        <authorList>
            <person name="Liu C."/>
            <person name="Sun Q."/>
        </authorList>
    </citation>
    <scope>NUCLEOTIDE SEQUENCE [LARGE SCALE GENOMIC DNA]</scope>
    <source>
        <strain evidence="20 21">NSJ-38</strain>
    </source>
</reference>
<dbReference type="GO" id="GO:0008818">
    <property type="term" value="F:cobalamin 5'-phosphate synthase activity"/>
    <property type="evidence" value="ECO:0007669"/>
    <property type="project" value="UniProtKB-UniRule"/>
</dbReference>
<evidence type="ECO:0000256" key="1">
    <source>
        <dbReference type="ARBA" id="ARBA00001946"/>
    </source>
</evidence>
<keyword evidence="9 19" id="KW-0808">Transferase</keyword>
<evidence type="ECO:0000256" key="17">
    <source>
        <dbReference type="ARBA" id="ARBA00048623"/>
    </source>
</evidence>
<comment type="function">
    <text evidence="14 19">Joins adenosylcobinamide-GDP and alpha-ribazole to generate adenosylcobalamin (Ado-cobalamin). Also synthesizes adenosylcobalamin 5'-phosphate from adenosylcobinamide-GDP and alpha-ribazole 5'-phosphate.</text>
</comment>
<comment type="catalytic activity">
    <reaction evidence="17 19">
        <text>alpha-ribazole + adenosylcob(III)inamide-GDP = adenosylcob(III)alamin + GMP + H(+)</text>
        <dbReference type="Rhea" id="RHEA:16049"/>
        <dbReference type="ChEBI" id="CHEBI:10329"/>
        <dbReference type="ChEBI" id="CHEBI:15378"/>
        <dbReference type="ChEBI" id="CHEBI:18408"/>
        <dbReference type="ChEBI" id="CHEBI:58115"/>
        <dbReference type="ChEBI" id="CHEBI:60487"/>
        <dbReference type="EC" id="2.7.8.26"/>
    </reaction>
</comment>
<dbReference type="Proteomes" id="UP000515823">
    <property type="component" value="Chromosome"/>
</dbReference>
<feature type="transmembrane region" description="Helical" evidence="19">
    <location>
        <begin position="133"/>
        <end position="153"/>
    </location>
</feature>
<dbReference type="PANTHER" id="PTHR34148">
    <property type="entry name" value="ADENOSYLCOBINAMIDE-GDP RIBAZOLETRANSFERASE"/>
    <property type="match status" value="1"/>
</dbReference>
<comment type="similarity">
    <text evidence="4 19">Belongs to the CobS family.</text>
</comment>
<dbReference type="UniPathway" id="UPA00148">
    <property type="reaction ID" value="UER00238"/>
</dbReference>
<dbReference type="GO" id="GO:0051073">
    <property type="term" value="F:adenosylcobinamide-GDP ribazoletransferase activity"/>
    <property type="evidence" value="ECO:0007669"/>
    <property type="project" value="UniProtKB-UniRule"/>
</dbReference>
<evidence type="ECO:0000256" key="8">
    <source>
        <dbReference type="ARBA" id="ARBA00022573"/>
    </source>
</evidence>
<evidence type="ECO:0000256" key="10">
    <source>
        <dbReference type="ARBA" id="ARBA00022692"/>
    </source>
</evidence>
<dbReference type="PANTHER" id="PTHR34148:SF1">
    <property type="entry name" value="ADENOSYLCOBINAMIDE-GDP RIBAZOLETRANSFERASE"/>
    <property type="match status" value="1"/>
</dbReference>
<keyword evidence="10 19" id="KW-0812">Transmembrane</keyword>
<feature type="transmembrane region" description="Helical" evidence="19">
    <location>
        <begin position="199"/>
        <end position="216"/>
    </location>
</feature>
<evidence type="ECO:0000256" key="3">
    <source>
        <dbReference type="ARBA" id="ARBA00004663"/>
    </source>
</evidence>
<evidence type="ECO:0000256" key="18">
    <source>
        <dbReference type="ARBA" id="ARBA00049504"/>
    </source>
</evidence>
<protein>
    <recommendedName>
        <fullName evidence="6 19">Adenosylcobinamide-GDP ribazoletransferase</fullName>
        <ecNumber evidence="5 19">2.7.8.26</ecNumber>
    </recommendedName>
    <alternativeName>
        <fullName evidence="16 19">Cobalamin synthase</fullName>
    </alternativeName>
    <alternativeName>
        <fullName evidence="15 19">Cobalamin-5'-phosphate synthase</fullName>
    </alternativeName>
</protein>
<evidence type="ECO:0000256" key="7">
    <source>
        <dbReference type="ARBA" id="ARBA00022475"/>
    </source>
</evidence>
<evidence type="ECO:0000256" key="11">
    <source>
        <dbReference type="ARBA" id="ARBA00022842"/>
    </source>
</evidence>
<keyword evidence="11 19" id="KW-0460">Magnesium</keyword>
<keyword evidence="13 19" id="KW-0472">Membrane</keyword>
<proteinExistence type="inferred from homology"/>
<evidence type="ECO:0000313" key="20">
    <source>
        <dbReference type="EMBL" id="QNM05658.1"/>
    </source>
</evidence>
<dbReference type="RefSeq" id="WP_249302851.1">
    <property type="nucleotide sequence ID" value="NZ_CP060634.1"/>
</dbReference>
<keyword evidence="21" id="KW-1185">Reference proteome</keyword>
<feature type="transmembrane region" description="Helical" evidence="19">
    <location>
        <begin position="107"/>
        <end position="127"/>
    </location>
</feature>
<dbReference type="GO" id="GO:0009236">
    <property type="term" value="P:cobalamin biosynthetic process"/>
    <property type="evidence" value="ECO:0007669"/>
    <property type="project" value="UniProtKB-UniRule"/>
</dbReference>
<evidence type="ECO:0000256" key="16">
    <source>
        <dbReference type="ARBA" id="ARBA00032853"/>
    </source>
</evidence>
<comment type="catalytic activity">
    <reaction evidence="18 19">
        <text>alpha-ribazole 5'-phosphate + adenosylcob(III)inamide-GDP = adenosylcob(III)alamin 5'-phosphate + GMP + H(+)</text>
        <dbReference type="Rhea" id="RHEA:23560"/>
        <dbReference type="ChEBI" id="CHEBI:15378"/>
        <dbReference type="ChEBI" id="CHEBI:57918"/>
        <dbReference type="ChEBI" id="CHEBI:58115"/>
        <dbReference type="ChEBI" id="CHEBI:60487"/>
        <dbReference type="ChEBI" id="CHEBI:60493"/>
        <dbReference type="EC" id="2.7.8.26"/>
    </reaction>
</comment>
<dbReference type="EMBL" id="CP060634">
    <property type="protein sequence ID" value="QNM05658.1"/>
    <property type="molecule type" value="Genomic_DNA"/>
</dbReference>
<evidence type="ECO:0000256" key="4">
    <source>
        <dbReference type="ARBA" id="ARBA00010561"/>
    </source>
</evidence>
<evidence type="ECO:0000313" key="21">
    <source>
        <dbReference type="Proteomes" id="UP000515823"/>
    </source>
</evidence>
<name>A0A7G9G4C6_9FIRM</name>
<dbReference type="InterPro" id="IPR003805">
    <property type="entry name" value="CobS"/>
</dbReference>
<evidence type="ECO:0000256" key="19">
    <source>
        <dbReference type="HAMAP-Rule" id="MF_00719"/>
    </source>
</evidence>
<accession>A0A7G9G4C6</accession>
<comment type="cofactor">
    <cofactor evidence="1 19">
        <name>Mg(2+)</name>
        <dbReference type="ChEBI" id="CHEBI:18420"/>
    </cofactor>
</comment>
<keyword evidence="7 19" id="KW-1003">Cell membrane</keyword>
<keyword evidence="12 19" id="KW-1133">Transmembrane helix</keyword>
<evidence type="ECO:0000256" key="13">
    <source>
        <dbReference type="ARBA" id="ARBA00023136"/>
    </source>
</evidence>
<feature type="transmembrane region" description="Helical" evidence="19">
    <location>
        <begin position="174"/>
        <end position="193"/>
    </location>
</feature>
<feature type="transmembrane region" description="Helical" evidence="19">
    <location>
        <begin position="29"/>
        <end position="51"/>
    </location>
</feature>
<evidence type="ECO:0000256" key="9">
    <source>
        <dbReference type="ARBA" id="ARBA00022679"/>
    </source>
</evidence>
<evidence type="ECO:0000256" key="14">
    <source>
        <dbReference type="ARBA" id="ARBA00025228"/>
    </source>
</evidence>
<dbReference type="GO" id="GO:0005886">
    <property type="term" value="C:plasma membrane"/>
    <property type="evidence" value="ECO:0007669"/>
    <property type="project" value="UniProtKB-SubCell"/>
</dbReference>
<gene>
    <name evidence="19" type="primary">cobS</name>
    <name evidence="20" type="ORF">H9Q78_00340</name>
</gene>
<dbReference type="HAMAP" id="MF_00719">
    <property type="entry name" value="CobS"/>
    <property type="match status" value="1"/>
</dbReference>
<feature type="transmembrane region" description="Helical" evidence="19">
    <location>
        <begin position="228"/>
        <end position="250"/>
    </location>
</feature>
<comment type="subcellular location">
    <subcellularLocation>
        <location evidence="2 19">Cell membrane</location>
        <topology evidence="2 19">Multi-pass membrane protein</topology>
    </subcellularLocation>
</comment>
<feature type="transmembrane region" description="Helical" evidence="19">
    <location>
        <begin position="63"/>
        <end position="86"/>
    </location>
</feature>
<evidence type="ECO:0000256" key="2">
    <source>
        <dbReference type="ARBA" id="ARBA00004651"/>
    </source>
</evidence>
<organism evidence="20 21">
    <name type="scientific">Qiania dongpingensis</name>
    <dbReference type="NCBI Taxonomy" id="2763669"/>
    <lineage>
        <taxon>Bacteria</taxon>
        <taxon>Bacillati</taxon>
        <taxon>Bacillota</taxon>
        <taxon>Clostridia</taxon>
        <taxon>Lachnospirales</taxon>
        <taxon>Lachnospiraceae</taxon>
        <taxon>Qiania</taxon>
    </lineage>
</organism>
<dbReference type="AlphaFoldDB" id="A0A7G9G4C6"/>
<keyword evidence="8 19" id="KW-0169">Cobalamin biosynthesis</keyword>
<evidence type="ECO:0000256" key="6">
    <source>
        <dbReference type="ARBA" id="ARBA00015850"/>
    </source>
</evidence>
<comment type="pathway">
    <text evidence="3 19">Cofactor biosynthesis; adenosylcobalamin biosynthesis; adenosylcobalamin from cob(II)yrinate a,c-diamide: step 7/7.</text>
</comment>
<dbReference type="Pfam" id="PF02654">
    <property type="entry name" value="CobS"/>
    <property type="match status" value="1"/>
</dbReference>